<keyword evidence="1" id="KW-0732">Signal</keyword>
<name>A0ABR1F404_9ASCO</name>
<dbReference type="EMBL" id="JBBJBU010000008">
    <property type="protein sequence ID" value="KAK7204537.1"/>
    <property type="molecule type" value="Genomic_DNA"/>
</dbReference>
<feature type="chain" id="PRO_5045240385" evidence="1">
    <location>
        <begin position="21"/>
        <end position="152"/>
    </location>
</feature>
<dbReference type="Proteomes" id="UP001498771">
    <property type="component" value="Unassembled WGS sequence"/>
</dbReference>
<accession>A0ABR1F404</accession>
<dbReference type="RefSeq" id="XP_064767570.1">
    <property type="nucleotide sequence ID" value="XM_064913062.1"/>
</dbReference>
<feature type="signal peptide" evidence="1">
    <location>
        <begin position="1"/>
        <end position="20"/>
    </location>
</feature>
<keyword evidence="3" id="KW-1185">Reference proteome</keyword>
<proteinExistence type="predicted"/>
<gene>
    <name evidence="2" type="ORF">BZA70DRAFT_281084</name>
</gene>
<evidence type="ECO:0000256" key="1">
    <source>
        <dbReference type="SAM" id="SignalP"/>
    </source>
</evidence>
<organism evidence="2 3">
    <name type="scientific">Myxozyma melibiosi</name>
    <dbReference type="NCBI Taxonomy" id="54550"/>
    <lineage>
        <taxon>Eukaryota</taxon>
        <taxon>Fungi</taxon>
        <taxon>Dikarya</taxon>
        <taxon>Ascomycota</taxon>
        <taxon>Saccharomycotina</taxon>
        <taxon>Lipomycetes</taxon>
        <taxon>Lipomycetales</taxon>
        <taxon>Lipomycetaceae</taxon>
        <taxon>Myxozyma</taxon>
    </lineage>
</organism>
<evidence type="ECO:0000313" key="2">
    <source>
        <dbReference type="EMBL" id="KAK7204537.1"/>
    </source>
</evidence>
<reference evidence="2 3" key="1">
    <citation type="submission" date="2024-03" db="EMBL/GenBank/DDBJ databases">
        <title>Genome-scale model development and genomic sequencing of the oleaginous clade Lipomyces.</title>
        <authorList>
            <consortium name="Lawrence Berkeley National Laboratory"/>
            <person name="Czajka J.J."/>
            <person name="Han Y."/>
            <person name="Kim J."/>
            <person name="Mondo S.J."/>
            <person name="Hofstad B.A."/>
            <person name="Robles A."/>
            <person name="Haridas S."/>
            <person name="Riley R."/>
            <person name="LaButti K."/>
            <person name="Pangilinan J."/>
            <person name="Andreopoulos W."/>
            <person name="Lipzen A."/>
            <person name="Yan J."/>
            <person name="Wang M."/>
            <person name="Ng V."/>
            <person name="Grigoriev I.V."/>
            <person name="Spatafora J.W."/>
            <person name="Magnuson J.K."/>
            <person name="Baker S.E."/>
            <person name="Pomraning K.R."/>
        </authorList>
    </citation>
    <scope>NUCLEOTIDE SEQUENCE [LARGE SCALE GENOMIC DNA]</scope>
    <source>
        <strain evidence="2 3">Phaff 52-87</strain>
    </source>
</reference>
<evidence type="ECO:0000313" key="3">
    <source>
        <dbReference type="Proteomes" id="UP001498771"/>
    </source>
</evidence>
<comment type="caution">
    <text evidence="2">The sequence shown here is derived from an EMBL/GenBank/DDBJ whole genome shotgun (WGS) entry which is preliminary data.</text>
</comment>
<dbReference type="GeneID" id="90038574"/>
<protein>
    <submittedName>
        <fullName evidence="2">Uncharacterized protein</fullName>
    </submittedName>
</protein>
<sequence length="152" mass="17074">MPLAIIMRLSVNFLFLDTCALQCIVNHFSSTFFFLYSTQRSILEKKAKKPYTNHLANGNYKVTSPNPIPCHLPSSAAISYSLIADQLYRNSKKIEGIQCIDGLCVVYREHGGDPEYSGSCGLCGSARCQLPWFLDVVVDDFSYTIISYQQLQ</sequence>